<reference evidence="1 2" key="1">
    <citation type="journal article" date="2022" name="Plant J.">
        <title>Chromosome-level genome of Camellia lanceoleosa provides a valuable resource for understanding genome evolution and self-incompatibility.</title>
        <authorList>
            <person name="Gong W."/>
            <person name="Xiao S."/>
            <person name="Wang L."/>
            <person name="Liao Z."/>
            <person name="Chang Y."/>
            <person name="Mo W."/>
            <person name="Hu G."/>
            <person name="Li W."/>
            <person name="Zhao G."/>
            <person name="Zhu H."/>
            <person name="Hu X."/>
            <person name="Ji K."/>
            <person name="Xiang X."/>
            <person name="Song Q."/>
            <person name="Yuan D."/>
            <person name="Jin S."/>
            <person name="Zhang L."/>
        </authorList>
    </citation>
    <scope>NUCLEOTIDE SEQUENCE [LARGE SCALE GENOMIC DNA]</scope>
    <source>
        <strain evidence="1">SQ_2022a</strain>
    </source>
</reference>
<name>A0ACC0FW05_9ERIC</name>
<evidence type="ECO:0000313" key="2">
    <source>
        <dbReference type="Proteomes" id="UP001060215"/>
    </source>
</evidence>
<keyword evidence="2" id="KW-1185">Reference proteome</keyword>
<evidence type="ECO:0000313" key="1">
    <source>
        <dbReference type="EMBL" id="KAI7992272.1"/>
    </source>
</evidence>
<gene>
    <name evidence="1" type="ORF">LOK49_LG12G01830</name>
</gene>
<dbReference type="Proteomes" id="UP001060215">
    <property type="component" value="Chromosome 13"/>
</dbReference>
<accession>A0ACC0FW05</accession>
<organism evidence="1 2">
    <name type="scientific">Camellia lanceoleosa</name>
    <dbReference type="NCBI Taxonomy" id="1840588"/>
    <lineage>
        <taxon>Eukaryota</taxon>
        <taxon>Viridiplantae</taxon>
        <taxon>Streptophyta</taxon>
        <taxon>Embryophyta</taxon>
        <taxon>Tracheophyta</taxon>
        <taxon>Spermatophyta</taxon>
        <taxon>Magnoliopsida</taxon>
        <taxon>eudicotyledons</taxon>
        <taxon>Gunneridae</taxon>
        <taxon>Pentapetalae</taxon>
        <taxon>asterids</taxon>
        <taxon>Ericales</taxon>
        <taxon>Theaceae</taxon>
        <taxon>Camellia</taxon>
    </lineage>
</organism>
<comment type="caution">
    <text evidence="1">The sequence shown here is derived from an EMBL/GenBank/DDBJ whole genome shotgun (WGS) entry which is preliminary data.</text>
</comment>
<proteinExistence type="predicted"/>
<sequence length="64" mass="6974">MTSHRYVFAACGVCAVVVCSHAAALHCLSLGLHLCRDALGNLVSLLGCVYHFRMFAFKFSLLKT</sequence>
<protein>
    <submittedName>
        <fullName evidence="1">Uncharacterized protein</fullName>
    </submittedName>
</protein>
<dbReference type="EMBL" id="CM045770">
    <property type="protein sequence ID" value="KAI7992272.1"/>
    <property type="molecule type" value="Genomic_DNA"/>
</dbReference>